<dbReference type="PRINTS" id="PR00919">
    <property type="entry name" value="THERMOPTASE"/>
</dbReference>
<dbReference type="PANTHER" id="PTHR34448:SF1">
    <property type="entry name" value="BLL6088 PROTEIN"/>
    <property type="match status" value="1"/>
</dbReference>
<evidence type="ECO:0000256" key="2">
    <source>
        <dbReference type="ARBA" id="ARBA00001946"/>
    </source>
</evidence>
<keyword evidence="9" id="KW-0482">Metalloprotease</keyword>
<dbReference type="InterPro" id="IPR035097">
    <property type="entry name" value="M29_N-terminal"/>
</dbReference>
<evidence type="ECO:0000256" key="1">
    <source>
        <dbReference type="ARBA" id="ARBA00001941"/>
    </source>
</evidence>
<evidence type="ECO:0000256" key="4">
    <source>
        <dbReference type="ARBA" id="ARBA00008236"/>
    </source>
</evidence>
<keyword evidence="7" id="KW-0479">Metal-binding</keyword>
<evidence type="ECO:0000313" key="10">
    <source>
        <dbReference type="EMBL" id="PJF30962.1"/>
    </source>
</evidence>
<dbReference type="Gene3D" id="3.40.1830.10">
    <property type="entry name" value="Thermophilic metalloprotease (M29)"/>
    <property type="match status" value="1"/>
</dbReference>
<dbReference type="InterPro" id="IPR052170">
    <property type="entry name" value="M29_Exopeptidase"/>
</dbReference>
<evidence type="ECO:0000256" key="7">
    <source>
        <dbReference type="ARBA" id="ARBA00022723"/>
    </source>
</evidence>
<dbReference type="GO" id="GO:0006508">
    <property type="term" value="P:proteolysis"/>
    <property type="evidence" value="ECO:0007669"/>
    <property type="project" value="UniProtKB-KW"/>
</dbReference>
<reference evidence="10 11" key="1">
    <citation type="submission" date="2017-11" db="EMBL/GenBank/DDBJ databases">
        <title>Evolution of Phototrophy in the Chloroflexi Phylum Driven by Horizontal Gene Transfer.</title>
        <authorList>
            <person name="Ward L.M."/>
            <person name="Hemp J."/>
            <person name="Shih P.M."/>
            <person name="Mcglynn S.E."/>
            <person name="Fischer W."/>
        </authorList>
    </citation>
    <scope>NUCLEOTIDE SEQUENCE [LARGE SCALE GENOMIC DNA]</scope>
    <source>
        <strain evidence="10">CP2_2F</strain>
    </source>
</reference>
<dbReference type="InterPro" id="IPR000787">
    <property type="entry name" value="Peptidase_M29"/>
</dbReference>
<comment type="cofactor">
    <cofactor evidence="1">
        <name>Co(2+)</name>
        <dbReference type="ChEBI" id="CHEBI:48828"/>
    </cofactor>
</comment>
<dbReference type="EMBL" id="PGTK01000005">
    <property type="protein sequence ID" value="PJF30962.1"/>
    <property type="molecule type" value="Genomic_DNA"/>
</dbReference>
<keyword evidence="8" id="KW-0378">Hydrolase</keyword>
<sequence length="367" mass="41372">MTDPRLARLARTLVEYSVAVQPGETVVLTGEISGLPLLRETYKEVIRAGGHCVPALIDETMSNTFLRYATDEQIDWISPLEEWMAKEAKVLIAIRSTSNTRAATSIDPKRAARRARSRNELNKIRFMRSASGDQRWTLTQFPTEAYAQEADMSLEEFEDFVYKACFVDQDDPVALWRKLEADQQKYVDWLKGKKHVHLRSANADLRLSIEGRTFINSTATHNMPSGEIFTGPVEDSVNGWVRFSFPAIREGRVVEGVELRFENGRVVSAEAAKNEEYLLAQLETDPGARYLGEFAIGTNFGIQRFTGNILFDEKIGGTVHMALGRGYPETGSRNESAIHWDMICDMRQGGEIIVDGEVLYRDGKFAF</sequence>
<comment type="cofactor">
    <cofactor evidence="2">
        <name>Mg(2+)</name>
        <dbReference type="ChEBI" id="CHEBI:18420"/>
    </cofactor>
</comment>
<comment type="cofactor">
    <cofactor evidence="3">
        <name>Zn(2+)</name>
        <dbReference type="ChEBI" id="CHEBI:29105"/>
    </cofactor>
</comment>
<gene>
    <name evidence="10" type="ORF">CUN51_05630</name>
</gene>
<keyword evidence="5 10" id="KW-0031">Aminopeptidase</keyword>
<evidence type="ECO:0000256" key="8">
    <source>
        <dbReference type="ARBA" id="ARBA00022801"/>
    </source>
</evidence>
<evidence type="ECO:0000256" key="3">
    <source>
        <dbReference type="ARBA" id="ARBA00001947"/>
    </source>
</evidence>
<comment type="caution">
    <text evidence="10">The sequence shown here is derived from an EMBL/GenBank/DDBJ whole genome shotgun (WGS) entry which is preliminary data.</text>
</comment>
<dbReference type="SUPFAM" id="SSF144052">
    <property type="entry name" value="Thermophilic metalloprotease-like"/>
    <property type="match status" value="1"/>
</dbReference>
<protein>
    <submittedName>
        <fullName evidence="10">Aminopeptidase</fullName>
    </submittedName>
</protein>
<dbReference type="GO" id="GO:0046872">
    <property type="term" value="F:metal ion binding"/>
    <property type="evidence" value="ECO:0007669"/>
    <property type="project" value="UniProtKB-KW"/>
</dbReference>
<accession>A0A2M8P092</accession>
<dbReference type="Proteomes" id="UP000228921">
    <property type="component" value="Unassembled WGS sequence"/>
</dbReference>
<dbReference type="PANTHER" id="PTHR34448">
    <property type="entry name" value="AMINOPEPTIDASE"/>
    <property type="match status" value="1"/>
</dbReference>
<evidence type="ECO:0000256" key="9">
    <source>
        <dbReference type="ARBA" id="ARBA00023049"/>
    </source>
</evidence>
<evidence type="ECO:0000256" key="6">
    <source>
        <dbReference type="ARBA" id="ARBA00022670"/>
    </source>
</evidence>
<keyword evidence="6" id="KW-0645">Protease</keyword>
<comment type="similarity">
    <text evidence="4">Belongs to the peptidase M29 family.</text>
</comment>
<evidence type="ECO:0000313" key="11">
    <source>
        <dbReference type="Proteomes" id="UP000228921"/>
    </source>
</evidence>
<dbReference type="Pfam" id="PF02073">
    <property type="entry name" value="Peptidase_M29"/>
    <property type="match status" value="1"/>
</dbReference>
<evidence type="ECO:0000256" key="5">
    <source>
        <dbReference type="ARBA" id="ARBA00022438"/>
    </source>
</evidence>
<dbReference type="AlphaFoldDB" id="A0A2M8P092"/>
<proteinExistence type="inferred from homology"/>
<dbReference type="GO" id="GO:0008237">
    <property type="term" value="F:metallopeptidase activity"/>
    <property type="evidence" value="ECO:0007669"/>
    <property type="project" value="UniProtKB-KW"/>
</dbReference>
<dbReference type="GO" id="GO:0004177">
    <property type="term" value="F:aminopeptidase activity"/>
    <property type="evidence" value="ECO:0007669"/>
    <property type="project" value="UniProtKB-KW"/>
</dbReference>
<name>A0A2M8P092_9CHLR</name>
<organism evidence="10 11">
    <name type="scientific">Candidatus Thermofonsia Clade 1 bacterium</name>
    <dbReference type="NCBI Taxonomy" id="2364210"/>
    <lineage>
        <taxon>Bacteria</taxon>
        <taxon>Bacillati</taxon>
        <taxon>Chloroflexota</taxon>
        <taxon>Candidatus Thermofontia</taxon>
        <taxon>Candidatus Thermofonsia Clade 1</taxon>
    </lineage>
</organism>